<protein>
    <submittedName>
        <fullName evidence="1">Uncharacterized protein</fullName>
    </submittedName>
</protein>
<proteinExistence type="predicted"/>
<name>H6L2L2_SAPGL</name>
<dbReference type="Proteomes" id="UP000007519">
    <property type="component" value="Chromosome"/>
</dbReference>
<evidence type="ECO:0000313" key="1">
    <source>
        <dbReference type="EMBL" id="AFC24769.1"/>
    </source>
</evidence>
<keyword evidence="2" id="KW-1185">Reference proteome</keyword>
<organism evidence="1 2">
    <name type="scientific">Saprospira grandis (strain Lewin)</name>
    <dbReference type="NCBI Taxonomy" id="984262"/>
    <lineage>
        <taxon>Bacteria</taxon>
        <taxon>Pseudomonadati</taxon>
        <taxon>Bacteroidota</taxon>
        <taxon>Saprospiria</taxon>
        <taxon>Saprospirales</taxon>
        <taxon>Saprospiraceae</taxon>
        <taxon>Saprospira</taxon>
    </lineage>
</organism>
<dbReference type="HOGENOM" id="CLU_3103669_0_0_10"/>
<sequence length="51" mass="5888">MFLGKNKIHNGQIVDKSVFRGKATEKPSSKLFQIFTNVHKLVDKSKKLWKS</sequence>
<accession>H6L2L2</accession>
<gene>
    <name evidence="1" type="ordered locus">SGRA_2038</name>
</gene>
<dbReference type="AlphaFoldDB" id="H6L2L2"/>
<dbReference type="KEGG" id="sgn:SGRA_2038"/>
<evidence type="ECO:0000313" key="2">
    <source>
        <dbReference type="Proteomes" id="UP000007519"/>
    </source>
</evidence>
<dbReference type="EMBL" id="CP002831">
    <property type="protein sequence ID" value="AFC24769.1"/>
    <property type="molecule type" value="Genomic_DNA"/>
</dbReference>
<reference evidence="1 2" key="1">
    <citation type="journal article" date="2012" name="Stand. Genomic Sci.">
        <title>Complete genome sequencing and analysis of Saprospira grandis str. Lewin, a predatory marine bacterium.</title>
        <authorList>
            <person name="Saw J.H."/>
            <person name="Yuryev A."/>
            <person name="Kanbe M."/>
            <person name="Hou S."/>
            <person name="Young A.G."/>
            <person name="Aizawa S."/>
            <person name="Alam M."/>
        </authorList>
    </citation>
    <scope>NUCLEOTIDE SEQUENCE [LARGE SCALE GENOMIC DNA]</scope>
    <source>
        <strain evidence="1 2">Lewin</strain>
    </source>
</reference>